<dbReference type="NCBIfam" id="NF001453">
    <property type="entry name" value="PRK00312.1"/>
    <property type="match status" value="1"/>
</dbReference>
<dbReference type="InterPro" id="IPR000682">
    <property type="entry name" value="PCMT"/>
</dbReference>
<dbReference type="HAMAP" id="MF_00090">
    <property type="entry name" value="PIMT"/>
    <property type="match status" value="1"/>
</dbReference>
<evidence type="ECO:0000313" key="8">
    <source>
        <dbReference type="EMBL" id="MFC0266625.1"/>
    </source>
</evidence>
<comment type="caution">
    <text evidence="8">The sequence shown here is derived from an EMBL/GenBank/DDBJ whole genome shotgun (WGS) entry which is preliminary data.</text>
</comment>
<keyword evidence="3 7" id="KW-0963">Cytoplasm</keyword>
<organism evidence="8 9">
    <name type="scientific">Kushneria aurantia</name>
    <dbReference type="NCBI Taxonomy" id="504092"/>
    <lineage>
        <taxon>Bacteria</taxon>
        <taxon>Pseudomonadati</taxon>
        <taxon>Pseudomonadota</taxon>
        <taxon>Gammaproteobacteria</taxon>
        <taxon>Oceanospirillales</taxon>
        <taxon>Halomonadaceae</taxon>
        <taxon>Kushneria</taxon>
    </lineage>
</organism>
<evidence type="ECO:0000256" key="7">
    <source>
        <dbReference type="HAMAP-Rule" id="MF_00090"/>
    </source>
</evidence>
<dbReference type="Pfam" id="PF01135">
    <property type="entry name" value="PCMT"/>
    <property type="match status" value="1"/>
</dbReference>
<name>A0ABV6FZ09_9GAMM</name>
<dbReference type="InterPro" id="IPR029063">
    <property type="entry name" value="SAM-dependent_MTases_sf"/>
</dbReference>
<evidence type="ECO:0000256" key="3">
    <source>
        <dbReference type="ARBA" id="ARBA00022490"/>
    </source>
</evidence>
<evidence type="ECO:0000256" key="4">
    <source>
        <dbReference type="ARBA" id="ARBA00022603"/>
    </source>
</evidence>
<proteinExistence type="inferred from homology"/>
<keyword evidence="6 7" id="KW-0949">S-adenosyl-L-methionine</keyword>
<dbReference type="SUPFAM" id="SSF53335">
    <property type="entry name" value="S-adenosyl-L-methionine-dependent methyltransferases"/>
    <property type="match status" value="1"/>
</dbReference>
<dbReference type="EC" id="2.1.1.77" evidence="7"/>
<dbReference type="PANTHER" id="PTHR11579">
    <property type="entry name" value="PROTEIN-L-ISOASPARTATE O-METHYLTRANSFERASE"/>
    <property type="match status" value="1"/>
</dbReference>
<comment type="subcellular location">
    <subcellularLocation>
        <location evidence="1 7">Cytoplasm</location>
    </subcellularLocation>
</comment>
<evidence type="ECO:0000256" key="2">
    <source>
        <dbReference type="ARBA" id="ARBA00005369"/>
    </source>
</evidence>
<evidence type="ECO:0000256" key="5">
    <source>
        <dbReference type="ARBA" id="ARBA00022679"/>
    </source>
</evidence>
<dbReference type="NCBIfam" id="TIGR00080">
    <property type="entry name" value="pimt"/>
    <property type="match status" value="1"/>
</dbReference>
<comment type="function">
    <text evidence="7">Catalyzes the methyl esterification of L-isoaspartyl residues in peptides and proteins that result from spontaneous decomposition of normal L-aspartyl and L-asparaginyl residues. It plays a role in the repair and/or degradation of damaged proteins.</text>
</comment>
<dbReference type="Proteomes" id="UP001589814">
    <property type="component" value="Unassembled WGS sequence"/>
</dbReference>
<gene>
    <name evidence="7" type="primary">pcm</name>
    <name evidence="8" type="ORF">ACFFHW_01220</name>
</gene>
<dbReference type="CDD" id="cd02440">
    <property type="entry name" value="AdoMet_MTases"/>
    <property type="match status" value="1"/>
</dbReference>
<dbReference type="PANTHER" id="PTHR11579:SF0">
    <property type="entry name" value="PROTEIN-L-ISOASPARTATE(D-ASPARTATE) O-METHYLTRANSFERASE"/>
    <property type="match status" value="1"/>
</dbReference>
<comment type="catalytic activity">
    <reaction evidence="7">
        <text>[protein]-L-isoaspartate + S-adenosyl-L-methionine = [protein]-L-isoaspartate alpha-methyl ester + S-adenosyl-L-homocysteine</text>
        <dbReference type="Rhea" id="RHEA:12705"/>
        <dbReference type="Rhea" id="RHEA-COMP:12143"/>
        <dbReference type="Rhea" id="RHEA-COMP:12144"/>
        <dbReference type="ChEBI" id="CHEBI:57856"/>
        <dbReference type="ChEBI" id="CHEBI:59789"/>
        <dbReference type="ChEBI" id="CHEBI:90596"/>
        <dbReference type="ChEBI" id="CHEBI:90598"/>
        <dbReference type="EC" id="2.1.1.77"/>
    </reaction>
</comment>
<dbReference type="Gene3D" id="3.40.50.150">
    <property type="entry name" value="Vaccinia Virus protein VP39"/>
    <property type="match status" value="1"/>
</dbReference>
<reference evidence="8 9" key="1">
    <citation type="submission" date="2024-09" db="EMBL/GenBank/DDBJ databases">
        <authorList>
            <person name="Sun Q."/>
            <person name="Mori K."/>
        </authorList>
    </citation>
    <scope>NUCLEOTIDE SEQUENCE [LARGE SCALE GENOMIC DNA]</scope>
    <source>
        <strain evidence="8 9">CCM 7415</strain>
    </source>
</reference>
<keyword evidence="9" id="KW-1185">Reference proteome</keyword>
<dbReference type="GO" id="GO:0004719">
    <property type="term" value="F:protein-L-isoaspartate (D-aspartate) O-methyltransferase activity"/>
    <property type="evidence" value="ECO:0007669"/>
    <property type="project" value="UniProtKB-EC"/>
</dbReference>
<dbReference type="GO" id="GO:0032259">
    <property type="term" value="P:methylation"/>
    <property type="evidence" value="ECO:0007669"/>
    <property type="project" value="UniProtKB-KW"/>
</dbReference>
<evidence type="ECO:0000256" key="1">
    <source>
        <dbReference type="ARBA" id="ARBA00004496"/>
    </source>
</evidence>
<sequence length="212" mass="23277">MISSRRRRREELVERLRQRGIVNERVLEAMARVPRHLFIDEALGYSAYEDTALPLGGGQTISQPFMVARMTELAIADNPASVLEVGTGSGYQARVLAELVARVYSIERSASLARRARACLELLGPPWVHLEHGDGCQGWPTAAPFDAIMLTAVAPQVPPALIDQTRIGGVIIAPLGDPDGEQWLTRIVRTRHAPSIKRLEPVCFVPLQTGVE</sequence>
<protein>
    <recommendedName>
        <fullName evidence="7">Protein-L-isoaspartate O-methyltransferase</fullName>
        <ecNumber evidence="7">2.1.1.77</ecNumber>
    </recommendedName>
    <alternativeName>
        <fullName evidence="7">L-isoaspartyl protein carboxyl methyltransferase</fullName>
    </alternativeName>
    <alternativeName>
        <fullName evidence="7">Protein L-isoaspartyl methyltransferase</fullName>
    </alternativeName>
    <alternativeName>
        <fullName evidence="7">Protein-beta-aspartate methyltransferase</fullName>
        <shortName evidence="7">PIMT</shortName>
    </alternativeName>
</protein>
<evidence type="ECO:0000256" key="6">
    <source>
        <dbReference type="ARBA" id="ARBA00022691"/>
    </source>
</evidence>
<dbReference type="EMBL" id="JBHLVX010000005">
    <property type="protein sequence ID" value="MFC0266625.1"/>
    <property type="molecule type" value="Genomic_DNA"/>
</dbReference>
<keyword evidence="5 7" id="KW-0808">Transferase</keyword>
<dbReference type="RefSeq" id="WP_019951313.1">
    <property type="nucleotide sequence ID" value="NZ_JBHLVX010000005.1"/>
</dbReference>
<feature type="active site" evidence="7">
    <location>
        <position position="62"/>
    </location>
</feature>
<comment type="similarity">
    <text evidence="2 7">Belongs to the methyltransferase superfamily. L-isoaspartyl/D-aspartyl protein methyltransferase family.</text>
</comment>
<evidence type="ECO:0000313" key="9">
    <source>
        <dbReference type="Proteomes" id="UP001589814"/>
    </source>
</evidence>
<accession>A0ABV6FZ09</accession>
<dbReference type="PROSITE" id="PS01279">
    <property type="entry name" value="PCMT"/>
    <property type="match status" value="1"/>
</dbReference>
<keyword evidence="4 7" id="KW-0489">Methyltransferase</keyword>